<accession>A0A7G5BV78</accession>
<keyword evidence="2" id="KW-0482">Metalloprotease</keyword>
<dbReference type="KEGG" id="cchl:FPL14_06310"/>
<dbReference type="GO" id="GO:0008237">
    <property type="term" value="F:metallopeptidase activity"/>
    <property type="evidence" value="ECO:0007669"/>
    <property type="project" value="UniProtKB-KW"/>
</dbReference>
<keyword evidence="3" id="KW-1185">Reference proteome</keyword>
<dbReference type="AlphaFoldDB" id="A0A7G5BV78"/>
<feature type="transmembrane region" description="Helical" evidence="1">
    <location>
        <begin position="264"/>
        <end position="285"/>
    </location>
</feature>
<name>A0A7G5BV78_9BACL</name>
<keyword evidence="2" id="KW-0378">Hydrolase</keyword>
<evidence type="ECO:0000313" key="3">
    <source>
        <dbReference type="Proteomes" id="UP000515679"/>
    </source>
</evidence>
<feature type="transmembrane region" description="Helical" evidence="1">
    <location>
        <begin position="27"/>
        <end position="53"/>
    </location>
</feature>
<feature type="transmembrane region" description="Helical" evidence="1">
    <location>
        <begin position="327"/>
        <end position="353"/>
    </location>
</feature>
<feature type="transmembrane region" description="Helical" evidence="1">
    <location>
        <begin position="297"/>
        <end position="315"/>
    </location>
</feature>
<dbReference type="EMBL" id="CP041969">
    <property type="protein sequence ID" value="QMV40862.1"/>
    <property type="molecule type" value="Genomic_DNA"/>
</dbReference>
<sequence>MRLLELILLKERYILSRLAPSALDKRWIWTATIGFLFFLLIQVFPITGQLFAIDVQDVMTRSKAEDKALEWAEAKFGIRPDQTEKKTVTHLSDSDTTGYFSKYKLYDAYEKQWSASAPTDTYAVELHLREKGKLLLFLNMESGNLVAWKHYSDWPAKKDHSVSEGASGEQSAANALKYAEFWGVQPGDWEPEGKSDSDGAFTFASKSGSIEEARLWLKVSMPDGFSTFDSAFPSWQGGSVTYGVNLPDDFVDYLDSQEKWSAMLSLLGFLLPQVLLFILAIIYTGTHGGNSSYLRGIFLSVLFFVLYAGLTFNMIPGLRAGTWDDGVGVGSNATVIVSLITYAAMAVFTYLSAVGGDGLWKSMGHSLWPRWKESGYGEAVLRSMREGYFLAFILLGAQSVILLLLEKSLGSFAASDASQSMYNMSIPLLLPLLAWCAGISEELQSRLFGIGVFRLWFVGLARKILGKEPSRKALVWLTTAAIVPPGLIWALGHVGYAIFPVYTRVIELVLMSFLFGWFMLRFGIMTVIFAHVTLDAILMGMQMMFDGLPGDFAGGVFSILMPGLAGIVIWGLHRAIRPRS</sequence>
<dbReference type="GO" id="GO:0006508">
    <property type="term" value="P:proteolysis"/>
    <property type="evidence" value="ECO:0007669"/>
    <property type="project" value="UniProtKB-KW"/>
</dbReference>
<feature type="transmembrane region" description="Helical" evidence="1">
    <location>
        <begin position="473"/>
        <end position="491"/>
    </location>
</feature>
<dbReference type="Proteomes" id="UP000515679">
    <property type="component" value="Chromosome"/>
</dbReference>
<evidence type="ECO:0000313" key="2">
    <source>
        <dbReference type="EMBL" id="QMV40862.1"/>
    </source>
</evidence>
<proteinExistence type="predicted"/>
<keyword evidence="1" id="KW-0812">Transmembrane</keyword>
<gene>
    <name evidence="2" type="ORF">FPL14_06310</name>
</gene>
<reference evidence="2 3" key="1">
    <citation type="submission" date="2019-07" db="EMBL/GenBank/DDBJ databases">
        <authorList>
            <person name="Kim J.K."/>
            <person name="Cheong H.-M."/>
            <person name="Choi Y."/>
            <person name="Hwang K.J."/>
            <person name="Lee S."/>
            <person name="Choi C."/>
        </authorList>
    </citation>
    <scope>NUCLEOTIDE SEQUENCE [LARGE SCALE GENOMIC DNA]</scope>
    <source>
        <strain evidence="2 3">KS 22</strain>
    </source>
</reference>
<feature type="transmembrane region" description="Helical" evidence="1">
    <location>
        <begin position="551"/>
        <end position="572"/>
    </location>
</feature>
<keyword evidence="1" id="KW-0472">Membrane</keyword>
<evidence type="ECO:0000256" key="1">
    <source>
        <dbReference type="SAM" id="Phobius"/>
    </source>
</evidence>
<protein>
    <submittedName>
        <fullName evidence="2">CPBP family intramembrane metalloprotease</fullName>
    </submittedName>
</protein>
<keyword evidence="2" id="KW-0645">Protease</keyword>
<organism evidence="2 3">
    <name type="scientific">Cohnella cholangitidis</name>
    <dbReference type="NCBI Taxonomy" id="2598458"/>
    <lineage>
        <taxon>Bacteria</taxon>
        <taxon>Bacillati</taxon>
        <taxon>Bacillota</taxon>
        <taxon>Bacilli</taxon>
        <taxon>Bacillales</taxon>
        <taxon>Paenibacillaceae</taxon>
        <taxon>Cohnella</taxon>
    </lineage>
</organism>
<keyword evidence="1" id="KW-1133">Transmembrane helix</keyword>
<feature type="transmembrane region" description="Helical" evidence="1">
    <location>
        <begin position="497"/>
        <end position="520"/>
    </location>
</feature>
<feature type="transmembrane region" description="Helical" evidence="1">
    <location>
        <begin position="388"/>
        <end position="409"/>
    </location>
</feature>